<keyword evidence="6 11" id="KW-0472">Membrane</keyword>
<evidence type="ECO:0000256" key="8">
    <source>
        <dbReference type="ARBA" id="ARBA00023224"/>
    </source>
</evidence>
<dbReference type="PROSITE" id="PS00237">
    <property type="entry name" value="G_PROTEIN_RECEP_F1_1"/>
    <property type="match status" value="1"/>
</dbReference>
<evidence type="ECO:0000256" key="5">
    <source>
        <dbReference type="ARBA" id="ARBA00023040"/>
    </source>
</evidence>
<evidence type="ECO:0000313" key="14">
    <source>
        <dbReference type="Proteomes" id="UP001235939"/>
    </source>
</evidence>
<evidence type="ECO:0000256" key="1">
    <source>
        <dbReference type="ARBA" id="ARBA00004141"/>
    </source>
</evidence>
<evidence type="ECO:0000256" key="7">
    <source>
        <dbReference type="ARBA" id="ARBA00023170"/>
    </source>
</evidence>
<dbReference type="InterPro" id="IPR036397">
    <property type="entry name" value="RNaseH_sf"/>
</dbReference>
<feature type="transmembrane region" description="Helical" evidence="11">
    <location>
        <begin position="131"/>
        <end position="151"/>
    </location>
</feature>
<evidence type="ECO:0000256" key="9">
    <source>
        <dbReference type="RuleBase" id="RU000688"/>
    </source>
</evidence>
<evidence type="ECO:0000256" key="3">
    <source>
        <dbReference type="ARBA" id="ARBA00022692"/>
    </source>
</evidence>
<gene>
    <name evidence="13" type="ORF">LAZ67_23002413</name>
</gene>
<keyword evidence="3 9" id="KW-0812">Transmembrane</keyword>
<dbReference type="Gene3D" id="3.30.420.10">
    <property type="entry name" value="Ribonuclease H-like superfamily/Ribonuclease H"/>
    <property type="match status" value="1"/>
</dbReference>
<dbReference type="InterPro" id="IPR001888">
    <property type="entry name" value="Transposase_1"/>
</dbReference>
<proteinExistence type="inferred from homology"/>
<keyword evidence="7 9" id="KW-0675">Receptor</keyword>
<dbReference type="Gene3D" id="1.10.10.1450">
    <property type="match status" value="1"/>
</dbReference>
<dbReference type="Pfam" id="PF17906">
    <property type="entry name" value="HTH_48"/>
    <property type="match status" value="1"/>
</dbReference>
<keyword evidence="4 11" id="KW-1133">Transmembrane helix</keyword>
<evidence type="ECO:0000256" key="2">
    <source>
        <dbReference type="ARBA" id="ARBA00010663"/>
    </source>
</evidence>
<comment type="similarity">
    <text evidence="2 9">Belongs to the G-protein coupled receptor 1 family.</text>
</comment>
<keyword evidence="5 9" id="KW-0297">G-protein coupled receptor</keyword>
<reference evidence="13 14" key="1">
    <citation type="submission" date="2022-03" db="EMBL/GenBank/DDBJ databases">
        <title>A chromosomal length assembly of Cordylochernes scorpioides.</title>
        <authorList>
            <person name="Zeh D."/>
            <person name="Zeh J."/>
        </authorList>
    </citation>
    <scope>NUCLEOTIDE SEQUENCE [LARGE SCALE GENOMIC DNA]</scope>
    <source>
        <strain evidence="13">IN4F17</strain>
        <tissue evidence="13">Whole Body</tissue>
    </source>
</reference>
<keyword evidence="8 9" id="KW-0807">Transducer</keyword>
<sequence length="854" mass="97977">MSKTCPYDLAHEFEKLNGLVSRRLAEAIRVMDGRSAGTCCRLNGVHRLQQSDWRRNISLKMGIGFEGRDEAMNGSSAAAVASAEDEGVPLAVEVLMYVMYIFISVSAIGGNGLVCYVVLAYQRMRTVTNFFIVNLAVGDILMACLCIPFGFVSNLLLQYWPFGATMCVIVSYAQAVSVFVSAYTLIAVSVDRYIAILYPLRPRMSKLQAKAAIAAVWVVSLLTPLPTAWLSQLTQPEDWVQNNLTDLYTCAESWETNEQRYYYSMALMTLQYFFPLVVLIFTYTRIGVEVWGKRAPGEAEDARDQRMAASKRRMEATVHLVSELSYRHGRSVWVKCYQNSYLERTNIRSGRICPRKDRLDVSLKDREQRYAIKFCFRLGKTASGTFAMITEAYKEDALSRAQVFRWFHEFKNGRESVEDMERSGRPSTSRVDETVVKVKELLDSDRRLSLKMIPDEVSVNKFTVHQIVTQDLMMRKVCAKWVPRVLTAEQKQRRVDVCREMLNKLGNNPDFLDNVVTGDESWSFQYDPETKAQSSEWHTPASPRPKKARMSKSRVKTMLIVFFEKRGLIHKEFVPQGKTVNAEFYKEVLRRLYKAVKRLAQRWRLHHDNAPRHTAFLLTSYLTRIGVEVLQQPPYSPDMSPPDFFLFPKLTDANPIVRRSRSEYKWLMSALVLEQRPLNFTTFFTTALEGGDSNPQETRRQDLHNKPHRLSVLCTHTSSTDARNRTDGVCWVWQMIKMMIACVSAFSLCWLPLNTLAVVGDQYPEIYQLPNIMYVWFACHWLAMSHACCNPFIYVWMNGRFRAGFLHAFRCLPCVSSPGPDFRPCRQARLATTITTSYKLSHNTIKNTSPPAKT</sequence>
<feature type="transmembrane region" description="Helical" evidence="11">
    <location>
        <begin position="211"/>
        <end position="230"/>
    </location>
</feature>
<keyword evidence="14" id="KW-1185">Reference proteome</keyword>
<evidence type="ECO:0000256" key="11">
    <source>
        <dbReference type="SAM" id="Phobius"/>
    </source>
</evidence>
<dbReference type="InterPro" id="IPR041426">
    <property type="entry name" value="Mos1_HTH"/>
</dbReference>
<feature type="transmembrane region" description="Helical" evidence="11">
    <location>
        <begin position="261"/>
        <end position="284"/>
    </location>
</feature>
<feature type="transmembrane region" description="Helical" evidence="11">
    <location>
        <begin position="97"/>
        <end position="119"/>
    </location>
</feature>
<dbReference type="Proteomes" id="UP001235939">
    <property type="component" value="Chromosome 23"/>
</dbReference>
<evidence type="ECO:0000256" key="10">
    <source>
        <dbReference type="SAM" id="MobiDB-lite"/>
    </source>
</evidence>
<comment type="subcellular location">
    <subcellularLocation>
        <location evidence="1">Membrane</location>
        <topology evidence="1">Multi-pass membrane protein</topology>
    </subcellularLocation>
</comment>
<evidence type="ECO:0000256" key="6">
    <source>
        <dbReference type="ARBA" id="ARBA00023136"/>
    </source>
</evidence>
<dbReference type="Gene3D" id="1.20.1070.10">
    <property type="entry name" value="Rhodopsin 7-helix transmembrane proteins"/>
    <property type="match status" value="2"/>
</dbReference>
<dbReference type="InterPro" id="IPR052709">
    <property type="entry name" value="Transposase-MT_Hybrid"/>
</dbReference>
<dbReference type="SUPFAM" id="SSF81321">
    <property type="entry name" value="Family A G protein-coupled receptor-like"/>
    <property type="match status" value="1"/>
</dbReference>
<dbReference type="Pfam" id="PF00001">
    <property type="entry name" value="7tm_1"/>
    <property type="match status" value="2"/>
</dbReference>
<dbReference type="PRINTS" id="PR01012">
    <property type="entry name" value="NRPEPTIDEYR"/>
</dbReference>
<evidence type="ECO:0000313" key="13">
    <source>
        <dbReference type="EMBL" id="UYV83744.1"/>
    </source>
</evidence>
<dbReference type="PANTHER" id="PTHR46060:SF1">
    <property type="entry name" value="MARINER MOS1 TRANSPOSASE-LIKE PROTEIN"/>
    <property type="match status" value="1"/>
</dbReference>
<feature type="domain" description="G-protein coupled receptors family 1 profile" evidence="12">
    <location>
        <begin position="110"/>
        <end position="794"/>
    </location>
</feature>
<dbReference type="PANTHER" id="PTHR46060">
    <property type="entry name" value="MARINER MOS1 TRANSPOSASE-LIKE PROTEIN"/>
    <property type="match status" value="1"/>
</dbReference>
<dbReference type="InterPro" id="IPR000611">
    <property type="entry name" value="NPY_rcpt"/>
</dbReference>
<name>A0ABY6LRB4_9ARAC</name>
<organism evidence="13 14">
    <name type="scientific">Cordylochernes scorpioides</name>
    <dbReference type="NCBI Taxonomy" id="51811"/>
    <lineage>
        <taxon>Eukaryota</taxon>
        <taxon>Metazoa</taxon>
        <taxon>Ecdysozoa</taxon>
        <taxon>Arthropoda</taxon>
        <taxon>Chelicerata</taxon>
        <taxon>Arachnida</taxon>
        <taxon>Pseudoscorpiones</taxon>
        <taxon>Cheliferoidea</taxon>
        <taxon>Chernetidae</taxon>
        <taxon>Cordylochernes</taxon>
    </lineage>
</organism>
<feature type="transmembrane region" description="Helical" evidence="11">
    <location>
        <begin position="163"/>
        <end position="190"/>
    </location>
</feature>
<dbReference type="EMBL" id="CP092885">
    <property type="protein sequence ID" value="UYV83744.1"/>
    <property type="molecule type" value="Genomic_DNA"/>
</dbReference>
<evidence type="ECO:0000259" key="12">
    <source>
        <dbReference type="PROSITE" id="PS50262"/>
    </source>
</evidence>
<dbReference type="Pfam" id="PF01359">
    <property type="entry name" value="Transposase_1"/>
    <property type="match status" value="1"/>
</dbReference>
<protein>
    <submittedName>
        <fullName evidence="13">GPRNPY4</fullName>
    </submittedName>
</protein>
<feature type="transmembrane region" description="Helical" evidence="11">
    <location>
        <begin position="773"/>
        <end position="797"/>
    </location>
</feature>
<dbReference type="PRINTS" id="PR00237">
    <property type="entry name" value="GPCRRHODOPSN"/>
</dbReference>
<dbReference type="InterPro" id="IPR017452">
    <property type="entry name" value="GPCR_Rhodpsn_7TM"/>
</dbReference>
<feature type="transmembrane region" description="Helical" evidence="11">
    <location>
        <begin position="731"/>
        <end position="753"/>
    </location>
</feature>
<dbReference type="PROSITE" id="PS50262">
    <property type="entry name" value="G_PROTEIN_RECEP_F1_2"/>
    <property type="match status" value="1"/>
</dbReference>
<feature type="region of interest" description="Disordered" evidence="10">
    <location>
        <begin position="528"/>
        <end position="549"/>
    </location>
</feature>
<dbReference type="InterPro" id="IPR000276">
    <property type="entry name" value="GPCR_Rhodpsn"/>
</dbReference>
<evidence type="ECO:0000256" key="4">
    <source>
        <dbReference type="ARBA" id="ARBA00022989"/>
    </source>
</evidence>
<accession>A0ABY6LRB4</accession>